<reference evidence="1" key="1">
    <citation type="journal article" date="2014" name="Front. Microbiol.">
        <title>High frequency of phylogenetically diverse reductive dehalogenase-homologous genes in deep subseafloor sedimentary metagenomes.</title>
        <authorList>
            <person name="Kawai M."/>
            <person name="Futagami T."/>
            <person name="Toyoda A."/>
            <person name="Takaki Y."/>
            <person name="Nishi S."/>
            <person name="Hori S."/>
            <person name="Arai W."/>
            <person name="Tsubouchi T."/>
            <person name="Morono Y."/>
            <person name="Uchiyama I."/>
            <person name="Ito T."/>
            <person name="Fujiyama A."/>
            <person name="Inagaki F."/>
            <person name="Takami H."/>
        </authorList>
    </citation>
    <scope>NUCLEOTIDE SEQUENCE</scope>
    <source>
        <strain evidence="1">Expedition CK06-06</strain>
    </source>
</reference>
<gene>
    <name evidence="1" type="ORF">S01H1_22971</name>
</gene>
<organism evidence="1">
    <name type="scientific">marine sediment metagenome</name>
    <dbReference type="NCBI Taxonomy" id="412755"/>
    <lineage>
        <taxon>unclassified sequences</taxon>
        <taxon>metagenomes</taxon>
        <taxon>ecological metagenomes</taxon>
    </lineage>
</organism>
<name>X0UYP0_9ZZZZ</name>
<dbReference type="EMBL" id="BARS01013111">
    <property type="protein sequence ID" value="GAF93520.1"/>
    <property type="molecule type" value="Genomic_DNA"/>
</dbReference>
<accession>X0UYP0</accession>
<dbReference type="AlphaFoldDB" id="X0UYP0"/>
<sequence>GSNLDFESSEVKKCVRGLKEIDFELAYLALLTCEGLKPLSRWEKPMDDKGLELLRQTGLLTKRIRRTVKTGKEIVETIFSRSPAYIWLYEQLFGNKPIDKSVQTQQLEGFLFGYPPCCVSEYIRKPYAPNKIGTEEQKILFHWACRNCTITPVLLGAYKSIYDLLNSH</sequence>
<comment type="caution">
    <text evidence="1">The sequence shown here is derived from an EMBL/GenBank/DDBJ whole genome shotgun (WGS) entry which is preliminary data.</text>
</comment>
<protein>
    <submittedName>
        <fullName evidence="1">Uncharacterized protein</fullName>
    </submittedName>
</protein>
<proteinExistence type="predicted"/>
<feature type="non-terminal residue" evidence="1">
    <location>
        <position position="1"/>
    </location>
</feature>
<evidence type="ECO:0000313" key="1">
    <source>
        <dbReference type="EMBL" id="GAF93520.1"/>
    </source>
</evidence>